<reference evidence="1" key="1">
    <citation type="journal article" date="2015" name="Int. J. Syst. Evol. Microbiol.">
        <title>Rhizobium oryzicola sp. nov., potential plant-growth-promoting endophytic bacteria isolated from rice roots.</title>
        <authorList>
            <person name="Zhang X.X."/>
            <person name="Gao J.S."/>
            <person name="Cao Y.H."/>
            <person name="Sheirdil R.A."/>
            <person name="Wang X.C."/>
            <person name="Zhang L."/>
        </authorList>
    </citation>
    <scope>NUCLEOTIDE SEQUENCE</scope>
    <source>
        <strain evidence="1">05753</strain>
    </source>
</reference>
<dbReference type="InterPro" id="IPR009744">
    <property type="entry name" value="VirC1"/>
</dbReference>
<organism evidence="1 2">
    <name type="scientific">Rhizobium oryzicola</name>
    <dbReference type="NCBI Taxonomy" id="1232668"/>
    <lineage>
        <taxon>Bacteria</taxon>
        <taxon>Pseudomonadati</taxon>
        <taxon>Pseudomonadota</taxon>
        <taxon>Alphaproteobacteria</taxon>
        <taxon>Hyphomicrobiales</taxon>
        <taxon>Rhizobiaceae</taxon>
        <taxon>Rhizobium/Agrobacterium group</taxon>
        <taxon>Rhizobium</taxon>
    </lineage>
</organism>
<dbReference type="EMBL" id="JAUKWQ010000014">
    <property type="protein sequence ID" value="MDO1585326.1"/>
    <property type="molecule type" value="Genomic_DNA"/>
</dbReference>
<keyword evidence="2" id="KW-1185">Reference proteome</keyword>
<dbReference type="Gene3D" id="3.40.50.300">
    <property type="entry name" value="P-loop containing nucleotide triphosphate hydrolases"/>
    <property type="match status" value="1"/>
</dbReference>
<sequence>MIISIANIKGGSGKTTSSALLVSGLLQQGHKVATLDCDPLSPFHDWMSEVAGKTNLSARATKTADIPRHLESFRNKADYIVVDLSAASDATNALTFALSDFVLVPMQGSAVDARGALHTLQLLQLVGENRRAPISSAVVLTRLNPMVLTHSARHVGAVLSERHIPLLDAAILERSAYRDMFITMSSLFRSENRKIHNLQKARNDILCLTEAVKRRLTH</sequence>
<reference evidence="1" key="2">
    <citation type="submission" date="2023-07" db="EMBL/GenBank/DDBJ databases">
        <authorList>
            <person name="Sun H."/>
        </authorList>
    </citation>
    <scope>NUCLEOTIDE SEQUENCE</scope>
    <source>
        <strain evidence="1">05753</strain>
    </source>
</reference>
<dbReference type="RefSeq" id="WP_302079612.1">
    <property type="nucleotide sequence ID" value="NZ_JAUKWQ010000014.1"/>
</dbReference>
<name>A0ABT8T3R2_9HYPH</name>
<dbReference type="PANTHER" id="PTHR13696:SF96">
    <property type="entry name" value="COBQ_COBB_MIND_PARA NUCLEOTIDE BINDING DOMAIN-CONTAINING PROTEIN"/>
    <property type="match status" value="1"/>
</dbReference>
<proteinExistence type="predicted"/>
<gene>
    <name evidence="1" type="ORF">Q2T52_24810</name>
</gene>
<evidence type="ECO:0000313" key="2">
    <source>
        <dbReference type="Proteomes" id="UP001169006"/>
    </source>
</evidence>
<comment type="caution">
    <text evidence="1">The sequence shown here is derived from an EMBL/GenBank/DDBJ whole genome shotgun (WGS) entry which is preliminary data.</text>
</comment>
<dbReference type="Proteomes" id="UP001169006">
    <property type="component" value="Unassembled WGS sequence"/>
</dbReference>
<dbReference type="CDD" id="cd02042">
    <property type="entry name" value="ParAB_family"/>
    <property type="match status" value="1"/>
</dbReference>
<dbReference type="PIRSF" id="PIRSF009320">
    <property type="entry name" value="Nuc_binding_HP_1000"/>
    <property type="match status" value="1"/>
</dbReference>
<dbReference type="PANTHER" id="PTHR13696">
    <property type="entry name" value="P-LOOP CONTAINING NUCLEOSIDE TRIPHOSPHATE HYDROLASE"/>
    <property type="match status" value="1"/>
</dbReference>
<accession>A0ABT8T3R2</accession>
<dbReference type="InterPro" id="IPR050678">
    <property type="entry name" value="DNA_Partitioning_ATPase"/>
</dbReference>
<dbReference type="InterPro" id="IPR027417">
    <property type="entry name" value="P-loop_NTPase"/>
</dbReference>
<protein>
    <submittedName>
        <fullName evidence="1">ParA family protein</fullName>
    </submittedName>
</protein>
<dbReference type="Pfam" id="PF07015">
    <property type="entry name" value="VirC1"/>
    <property type="match status" value="1"/>
</dbReference>
<evidence type="ECO:0000313" key="1">
    <source>
        <dbReference type="EMBL" id="MDO1585326.1"/>
    </source>
</evidence>
<dbReference type="SUPFAM" id="SSF52540">
    <property type="entry name" value="P-loop containing nucleoside triphosphate hydrolases"/>
    <property type="match status" value="1"/>
</dbReference>